<accession>A0A2N5UX10</accession>
<organism evidence="2 3">
    <name type="scientific">Puccinia coronata f. sp. avenae</name>
    <dbReference type="NCBI Taxonomy" id="200324"/>
    <lineage>
        <taxon>Eukaryota</taxon>
        <taxon>Fungi</taxon>
        <taxon>Dikarya</taxon>
        <taxon>Basidiomycota</taxon>
        <taxon>Pucciniomycotina</taxon>
        <taxon>Pucciniomycetes</taxon>
        <taxon>Pucciniales</taxon>
        <taxon>Pucciniaceae</taxon>
        <taxon>Puccinia</taxon>
    </lineage>
</organism>
<proteinExistence type="predicted"/>
<feature type="compositionally biased region" description="Basic and acidic residues" evidence="1">
    <location>
        <begin position="103"/>
        <end position="119"/>
    </location>
</feature>
<feature type="region of interest" description="Disordered" evidence="1">
    <location>
        <begin position="26"/>
        <end position="64"/>
    </location>
</feature>
<protein>
    <submittedName>
        <fullName evidence="2">Uncharacterized protein</fullName>
    </submittedName>
</protein>
<dbReference type="EMBL" id="PGCI01000080">
    <property type="protein sequence ID" value="PLW42300.1"/>
    <property type="molecule type" value="Genomic_DNA"/>
</dbReference>
<comment type="caution">
    <text evidence="2">The sequence shown here is derived from an EMBL/GenBank/DDBJ whole genome shotgun (WGS) entry which is preliminary data.</text>
</comment>
<name>A0A2N5UX10_9BASI</name>
<evidence type="ECO:0000313" key="2">
    <source>
        <dbReference type="EMBL" id="PLW42300.1"/>
    </source>
</evidence>
<feature type="region of interest" description="Disordered" evidence="1">
    <location>
        <begin position="1"/>
        <end position="20"/>
    </location>
</feature>
<reference evidence="2 3" key="1">
    <citation type="submission" date="2017-11" db="EMBL/GenBank/DDBJ databases">
        <title>De novo assembly and phasing of dikaryotic genomes from two isolates of Puccinia coronata f. sp. avenae, the causal agent of oat crown rust.</title>
        <authorList>
            <person name="Miller M.E."/>
            <person name="Zhang Y."/>
            <person name="Omidvar V."/>
            <person name="Sperschneider J."/>
            <person name="Schwessinger B."/>
            <person name="Raley C."/>
            <person name="Palmer J.M."/>
            <person name="Garnica D."/>
            <person name="Upadhyaya N."/>
            <person name="Rathjen J."/>
            <person name="Taylor J.M."/>
            <person name="Park R.F."/>
            <person name="Dodds P.N."/>
            <person name="Hirsch C.D."/>
            <person name="Kianian S.F."/>
            <person name="Figueroa M."/>
        </authorList>
    </citation>
    <scope>NUCLEOTIDE SEQUENCE [LARGE SCALE GENOMIC DNA]</scope>
    <source>
        <strain evidence="2">12SD80</strain>
    </source>
</reference>
<evidence type="ECO:0000313" key="3">
    <source>
        <dbReference type="Proteomes" id="UP000235392"/>
    </source>
</evidence>
<feature type="compositionally biased region" description="Basic and acidic residues" evidence="1">
    <location>
        <begin position="1"/>
        <end position="14"/>
    </location>
</feature>
<dbReference type="AlphaFoldDB" id="A0A2N5UX10"/>
<sequence>MGMGETKEARRAKEAGNLQQANALLRSLAKLFPDPTGGKGNKTPGGAVVEPQKPKDTDASGVIPSHGHCGLPSFYNKSLKALKGSIPSTIFDPKWQQKAAAHSAERRPVDQGNTEERRYTGHPAPEEWS</sequence>
<dbReference type="Proteomes" id="UP000235392">
    <property type="component" value="Unassembled WGS sequence"/>
</dbReference>
<feature type="region of interest" description="Disordered" evidence="1">
    <location>
        <begin position="93"/>
        <end position="129"/>
    </location>
</feature>
<evidence type="ECO:0000256" key="1">
    <source>
        <dbReference type="SAM" id="MobiDB-lite"/>
    </source>
</evidence>
<gene>
    <name evidence="2" type="ORF">PCASD_07702</name>
</gene>